<evidence type="ECO:0000256" key="1">
    <source>
        <dbReference type="SAM" id="MobiDB-lite"/>
    </source>
</evidence>
<name>N9WHK9_9CLOT</name>
<keyword evidence="3" id="KW-1185">Reference proteome</keyword>
<dbReference type="Proteomes" id="UP000013097">
    <property type="component" value="Unassembled WGS sequence"/>
</dbReference>
<evidence type="ECO:0000313" key="2">
    <source>
        <dbReference type="EMBL" id="ENZ02561.1"/>
    </source>
</evidence>
<accession>N9WHK9</accession>
<dbReference type="PATRIC" id="fig|999411.4.peg.1768"/>
<reference evidence="2 3" key="1">
    <citation type="submission" date="2013-01" db="EMBL/GenBank/DDBJ databases">
        <title>The Genome Sequence of Clostridium colicanis 209318.</title>
        <authorList>
            <consortium name="The Broad Institute Genome Sequencing Platform"/>
            <person name="Earl A."/>
            <person name="Ward D."/>
            <person name="Feldgarden M."/>
            <person name="Gevers D."/>
            <person name="Courvalin P."/>
            <person name="Lambert T."/>
            <person name="Walker B."/>
            <person name="Young S.K."/>
            <person name="Zeng Q."/>
            <person name="Gargeya S."/>
            <person name="Fitzgerald M."/>
            <person name="Haas B."/>
            <person name="Abouelleil A."/>
            <person name="Alvarado L."/>
            <person name="Arachchi H.M."/>
            <person name="Berlin A.M."/>
            <person name="Chapman S.B."/>
            <person name="Dewar J."/>
            <person name="Goldberg J."/>
            <person name="Griggs A."/>
            <person name="Gujja S."/>
            <person name="Hansen M."/>
            <person name="Howarth C."/>
            <person name="Imamovic A."/>
            <person name="Larimer J."/>
            <person name="McCowan C."/>
            <person name="Murphy C."/>
            <person name="Neiman D."/>
            <person name="Pearson M."/>
            <person name="Priest M."/>
            <person name="Roberts A."/>
            <person name="Saif S."/>
            <person name="Shea T."/>
            <person name="Sisk P."/>
            <person name="Sykes S."/>
            <person name="Wortman J."/>
            <person name="Nusbaum C."/>
            <person name="Birren B."/>
        </authorList>
    </citation>
    <scope>NUCLEOTIDE SEQUENCE [LARGE SCALE GENOMIC DNA]</scope>
    <source>
        <strain evidence="2 3">209318</strain>
    </source>
</reference>
<comment type="caution">
    <text evidence="2">The sequence shown here is derived from an EMBL/GenBank/DDBJ whole genome shotgun (WGS) entry which is preliminary data.</text>
</comment>
<organism evidence="2 3">
    <name type="scientific">Clostridium thermobutyricum</name>
    <dbReference type="NCBI Taxonomy" id="29372"/>
    <lineage>
        <taxon>Bacteria</taxon>
        <taxon>Bacillati</taxon>
        <taxon>Bacillota</taxon>
        <taxon>Clostridia</taxon>
        <taxon>Eubacteriales</taxon>
        <taxon>Clostridiaceae</taxon>
        <taxon>Clostridium</taxon>
    </lineage>
</organism>
<protein>
    <submittedName>
        <fullName evidence="2">Uncharacterized protein</fullName>
    </submittedName>
</protein>
<sequence>MSDLKERVDSELDEQEEQRKESNQNIKENIGNESNQSTEQNEGSGKMCGTKNSDLRSEDSRRTVKIARAYENKIGIEYELQRFQELARIYGVILRKNLVKWNYMLMIMEQYMKWTQEILLLEK</sequence>
<evidence type="ECO:0000313" key="3">
    <source>
        <dbReference type="Proteomes" id="UP000013097"/>
    </source>
</evidence>
<gene>
    <name evidence="2" type="ORF">HMPREF1092_01796</name>
</gene>
<feature type="compositionally biased region" description="Polar residues" evidence="1">
    <location>
        <begin position="23"/>
        <end position="43"/>
    </location>
</feature>
<dbReference type="AlphaFoldDB" id="N9WHK9"/>
<dbReference type="RefSeq" id="WP_002598297.1">
    <property type="nucleotide sequence ID" value="NZ_KB850956.1"/>
</dbReference>
<feature type="compositionally biased region" description="Basic and acidic residues" evidence="1">
    <location>
        <begin position="1"/>
        <end position="10"/>
    </location>
</feature>
<dbReference type="EMBL" id="AGYT01000008">
    <property type="protein sequence ID" value="ENZ02561.1"/>
    <property type="molecule type" value="Genomic_DNA"/>
</dbReference>
<dbReference type="HOGENOM" id="CLU_2011277_0_0_9"/>
<proteinExistence type="predicted"/>
<feature type="region of interest" description="Disordered" evidence="1">
    <location>
        <begin position="1"/>
        <end position="60"/>
    </location>
</feature>